<dbReference type="NCBIfam" id="TIGR01449">
    <property type="entry name" value="PGP_bact"/>
    <property type="match status" value="1"/>
</dbReference>
<dbReference type="InterPro" id="IPR023214">
    <property type="entry name" value="HAD_sf"/>
</dbReference>
<feature type="binding site" evidence="10">
    <location>
        <position position="19"/>
    </location>
    <ligand>
        <name>Mg(2+)</name>
        <dbReference type="ChEBI" id="CHEBI:18420"/>
    </ligand>
</feature>
<evidence type="ECO:0000256" key="6">
    <source>
        <dbReference type="ARBA" id="ARBA00022723"/>
    </source>
</evidence>
<dbReference type="PANTHER" id="PTHR43434:SF1">
    <property type="entry name" value="PHOSPHOGLYCOLATE PHOSPHATASE"/>
    <property type="match status" value="1"/>
</dbReference>
<dbReference type="PRINTS" id="PR00413">
    <property type="entry name" value="HADHALOGNASE"/>
</dbReference>
<dbReference type="InterPro" id="IPR023198">
    <property type="entry name" value="PGP-like_dom2"/>
</dbReference>
<keyword evidence="12" id="KW-1185">Reference proteome</keyword>
<keyword evidence="7 10" id="KW-0378">Hydrolase</keyword>
<dbReference type="SFLD" id="SFLDG01135">
    <property type="entry name" value="C1.5.6:_HAD__Beta-PGM__Phospha"/>
    <property type="match status" value="1"/>
</dbReference>
<name>A0ABT7NAM0_9BURK</name>
<evidence type="ECO:0000256" key="1">
    <source>
        <dbReference type="ARBA" id="ARBA00000830"/>
    </source>
</evidence>
<evidence type="ECO:0000256" key="5">
    <source>
        <dbReference type="ARBA" id="ARBA00013078"/>
    </source>
</evidence>
<dbReference type="Pfam" id="PF13419">
    <property type="entry name" value="HAD_2"/>
    <property type="match status" value="1"/>
</dbReference>
<organism evidence="11 12">
    <name type="scientific">Variovorax dokdonensis</name>
    <dbReference type="NCBI Taxonomy" id="344883"/>
    <lineage>
        <taxon>Bacteria</taxon>
        <taxon>Pseudomonadati</taxon>
        <taxon>Pseudomonadota</taxon>
        <taxon>Betaproteobacteria</taxon>
        <taxon>Burkholderiales</taxon>
        <taxon>Comamonadaceae</taxon>
        <taxon>Variovorax</taxon>
    </lineage>
</organism>
<dbReference type="Gene3D" id="3.40.50.1000">
    <property type="entry name" value="HAD superfamily/HAD-like"/>
    <property type="match status" value="1"/>
</dbReference>
<reference evidence="11" key="1">
    <citation type="submission" date="2023-06" db="EMBL/GenBank/DDBJ databases">
        <authorList>
            <person name="Jiang Y."/>
            <person name="Liu Q."/>
        </authorList>
    </citation>
    <scope>NUCLEOTIDE SEQUENCE</scope>
    <source>
        <strain evidence="11">CGMCC 1.12089</strain>
    </source>
</reference>
<keyword evidence="6 10" id="KW-0479">Metal-binding</keyword>
<feature type="active site" description="Nucleophile" evidence="10">
    <location>
        <position position="19"/>
    </location>
</feature>
<evidence type="ECO:0000256" key="9">
    <source>
        <dbReference type="ARBA" id="ARBA00023277"/>
    </source>
</evidence>
<dbReference type="EMBL" id="JASZYV010000002">
    <property type="protein sequence ID" value="MDM0044987.1"/>
    <property type="molecule type" value="Genomic_DNA"/>
</dbReference>
<accession>A0ABT7NAM0</accession>
<keyword evidence="9 10" id="KW-0119">Carbohydrate metabolism</keyword>
<dbReference type="NCBIfam" id="NF009695">
    <property type="entry name" value="PRK13222.1-2"/>
    <property type="match status" value="1"/>
</dbReference>
<sequence length="233" mass="25096">MLKSSLLSRDFPIEAVIVDLDGTMVDTLGDFTVAVNSMLADLDLPAIAASRIESMVGKGSEHLIRSVLRHVRGQEPDGALQSEAWRRYSRHYLEINGQHASVYAGVVDGLHSLREAGLRLACLTNKPGDFARPLLAAKGLARYFDVVFGGDAFERKKPDPLPLRKTCEVLGTQPQRTLMVGDSSNDALAARAAGCPVVLMRYGYNHGEPVEAVDADGLLDSLAELAPMLRAGA</sequence>
<dbReference type="InterPro" id="IPR036412">
    <property type="entry name" value="HAD-like_sf"/>
</dbReference>
<evidence type="ECO:0000256" key="8">
    <source>
        <dbReference type="ARBA" id="ARBA00022842"/>
    </source>
</evidence>
<evidence type="ECO:0000256" key="3">
    <source>
        <dbReference type="ARBA" id="ARBA00004818"/>
    </source>
</evidence>
<dbReference type="InterPro" id="IPR037512">
    <property type="entry name" value="PGPase_prok"/>
</dbReference>
<dbReference type="InterPro" id="IPR050155">
    <property type="entry name" value="HAD-like_hydrolase_sf"/>
</dbReference>
<evidence type="ECO:0000256" key="10">
    <source>
        <dbReference type="HAMAP-Rule" id="MF_00495"/>
    </source>
</evidence>
<comment type="function">
    <text evidence="10">Specifically catalyzes the dephosphorylation of 2-phosphoglycolate. Is involved in the dissimilation of the intracellular 2-phosphoglycolate formed during the DNA repair of 3'-phosphoglycolate ends, a major class of DNA lesions induced by oxidative stress.</text>
</comment>
<comment type="caution">
    <text evidence="11">The sequence shown here is derived from an EMBL/GenBank/DDBJ whole genome shotgun (WGS) entry which is preliminary data.</text>
</comment>
<dbReference type="NCBIfam" id="TIGR01549">
    <property type="entry name" value="HAD-SF-IA-v1"/>
    <property type="match status" value="1"/>
</dbReference>
<dbReference type="SUPFAM" id="SSF56784">
    <property type="entry name" value="HAD-like"/>
    <property type="match status" value="1"/>
</dbReference>
<evidence type="ECO:0000256" key="4">
    <source>
        <dbReference type="ARBA" id="ARBA00006171"/>
    </source>
</evidence>
<feature type="binding site" evidence="10">
    <location>
        <position position="182"/>
    </location>
    <ligand>
        <name>Mg(2+)</name>
        <dbReference type="ChEBI" id="CHEBI:18420"/>
    </ligand>
</feature>
<dbReference type="Gene3D" id="1.10.150.240">
    <property type="entry name" value="Putative phosphatase, domain 2"/>
    <property type="match status" value="1"/>
</dbReference>
<evidence type="ECO:0000313" key="11">
    <source>
        <dbReference type="EMBL" id="MDM0044987.1"/>
    </source>
</evidence>
<evidence type="ECO:0000256" key="2">
    <source>
        <dbReference type="ARBA" id="ARBA00001946"/>
    </source>
</evidence>
<dbReference type="HAMAP" id="MF_00495">
    <property type="entry name" value="GPH_hydrolase_bact"/>
    <property type="match status" value="1"/>
</dbReference>
<proteinExistence type="inferred from homology"/>
<comment type="similarity">
    <text evidence="4 10">Belongs to the HAD-like hydrolase superfamily. CbbY/CbbZ/Gph/YieH family.</text>
</comment>
<evidence type="ECO:0000256" key="7">
    <source>
        <dbReference type="ARBA" id="ARBA00022801"/>
    </source>
</evidence>
<evidence type="ECO:0000313" key="12">
    <source>
        <dbReference type="Proteomes" id="UP001174908"/>
    </source>
</evidence>
<dbReference type="InterPro" id="IPR041492">
    <property type="entry name" value="HAD_2"/>
</dbReference>
<feature type="binding site" evidence="10">
    <location>
        <position position="21"/>
    </location>
    <ligand>
        <name>Mg(2+)</name>
        <dbReference type="ChEBI" id="CHEBI:18420"/>
    </ligand>
</feature>
<dbReference type="InterPro" id="IPR006439">
    <property type="entry name" value="HAD-SF_hydro_IA"/>
</dbReference>
<protein>
    <recommendedName>
        <fullName evidence="5 10">Phosphoglycolate phosphatase</fullName>
        <shortName evidence="10">PGP</shortName>
        <shortName evidence="10">PGPase</shortName>
        <ecNumber evidence="5 10">3.1.3.18</ecNumber>
    </recommendedName>
</protein>
<dbReference type="CDD" id="cd16417">
    <property type="entry name" value="HAD_PGPase"/>
    <property type="match status" value="1"/>
</dbReference>
<dbReference type="SFLD" id="SFLDS00003">
    <property type="entry name" value="Haloacid_Dehalogenase"/>
    <property type="match status" value="1"/>
</dbReference>
<dbReference type="EC" id="3.1.3.18" evidence="5 10"/>
<comment type="cofactor">
    <cofactor evidence="2 10">
        <name>Mg(2+)</name>
        <dbReference type="ChEBI" id="CHEBI:18420"/>
    </cofactor>
</comment>
<comment type="catalytic activity">
    <reaction evidence="1 10">
        <text>2-phosphoglycolate + H2O = glycolate + phosphate</text>
        <dbReference type="Rhea" id="RHEA:14369"/>
        <dbReference type="ChEBI" id="CHEBI:15377"/>
        <dbReference type="ChEBI" id="CHEBI:29805"/>
        <dbReference type="ChEBI" id="CHEBI:43474"/>
        <dbReference type="ChEBI" id="CHEBI:58033"/>
        <dbReference type="EC" id="3.1.3.18"/>
    </reaction>
</comment>
<dbReference type="PANTHER" id="PTHR43434">
    <property type="entry name" value="PHOSPHOGLYCOLATE PHOSPHATASE"/>
    <property type="match status" value="1"/>
</dbReference>
<keyword evidence="8 10" id="KW-0460">Magnesium</keyword>
<dbReference type="NCBIfam" id="TIGR01509">
    <property type="entry name" value="HAD-SF-IA-v3"/>
    <property type="match status" value="1"/>
</dbReference>
<comment type="pathway">
    <text evidence="3 10">Organic acid metabolism; glycolate biosynthesis; glycolate from 2-phosphoglycolate: step 1/1.</text>
</comment>
<gene>
    <name evidence="11" type="ORF">QTH91_10860</name>
</gene>
<dbReference type="Proteomes" id="UP001174908">
    <property type="component" value="Unassembled WGS sequence"/>
</dbReference>
<dbReference type="GO" id="GO:0008967">
    <property type="term" value="F:phosphoglycolate phosphatase activity"/>
    <property type="evidence" value="ECO:0007669"/>
    <property type="project" value="UniProtKB-EC"/>
</dbReference>
<dbReference type="SFLD" id="SFLDG01129">
    <property type="entry name" value="C1.5:_HAD__Beta-PGM__Phosphata"/>
    <property type="match status" value="1"/>
</dbReference>